<keyword evidence="4" id="KW-1185">Reference proteome</keyword>
<feature type="chain" id="PRO_5038968041" description="DUF8094 domain-containing protein" evidence="1">
    <location>
        <begin position="18"/>
        <end position="327"/>
    </location>
</feature>
<organism evidence="3 4">
    <name type="scientific">Nostocoides jenkinsii Ben 74</name>
    <dbReference type="NCBI Taxonomy" id="1193518"/>
    <lineage>
        <taxon>Bacteria</taxon>
        <taxon>Bacillati</taxon>
        <taxon>Actinomycetota</taxon>
        <taxon>Actinomycetes</taxon>
        <taxon>Micrococcales</taxon>
        <taxon>Intrasporangiaceae</taxon>
        <taxon>Nostocoides</taxon>
    </lineage>
</organism>
<evidence type="ECO:0000259" key="2">
    <source>
        <dbReference type="Pfam" id="PF26366"/>
    </source>
</evidence>
<gene>
    <name evidence="3" type="ORF">BN13_460014</name>
</gene>
<evidence type="ECO:0000313" key="4">
    <source>
        <dbReference type="Proteomes" id="UP000035720"/>
    </source>
</evidence>
<comment type="caution">
    <text evidence="3">The sequence shown here is derived from an EMBL/GenBank/DDBJ whole genome shotgun (WGS) entry which is preliminary data.</text>
</comment>
<evidence type="ECO:0000256" key="1">
    <source>
        <dbReference type="SAM" id="SignalP"/>
    </source>
</evidence>
<reference evidence="3 4" key="1">
    <citation type="journal article" date="2013" name="ISME J.">
        <title>A metabolic model for members of the genus Tetrasphaera involved in enhanced biological phosphorus removal.</title>
        <authorList>
            <person name="Kristiansen R."/>
            <person name="Nguyen H.T.T."/>
            <person name="Saunders A.M."/>
            <person name="Nielsen J.L."/>
            <person name="Wimmer R."/>
            <person name="Le V.Q."/>
            <person name="McIlroy S.J."/>
            <person name="Petrovski S."/>
            <person name="Seviour R.J."/>
            <person name="Calteau A."/>
            <person name="Nielsen K.L."/>
            <person name="Nielsen P.H."/>
        </authorList>
    </citation>
    <scope>NUCLEOTIDE SEQUENCE [LARGE SCALE GENOMIC DNA]</scope>
    <source>
        <strain evidence="3 4">Ben 74</strain>
    </source>
</reference>
<dbReference type="STRING" id="1193518.BN13_460014"/>
<keyword evidence="1" id="KW-0732">Signal</keyword>
<dbReference type="InterPro" id="IPR058407">
    <property type="entry name" value="DUF8094"/>
</dbReference>
<dbReference type="OrthoDB" id="4855332at2"/>
<sequence length="327" mass="33790">MKRRALATAALASVLLAGGCGIPENVVGLHPAPTEKASAAVFSATAARQVGNRTLDVAREAMTGNDKDVDARKAALVGPALRLAEVKDKFVPEGQTDAFGVPPTSTVLGVSRGRDWPRYILSTAQADGVQSLYVLVQPDAKTPFKLQTRVAMQAGASVPALPGLAEGVESVAVDASAGLVASPQKVLDAYSAALAYPTKSRTSSVVNLDDAFAKGILASSADAAHALGKLGTFKRTHADFADDTLAFKLADGGVLVFAQFGRRDLLEPTAKAKELVLSSTLAKLAGRSKVTDHVQLDWLETLAIVIPASGKATVVGAGEQLRGIDAK</sequence>
<accession>A0A077MF94</accession>
<dbReference type="Pfam" id="PF26366">
    <property type="entry name" value="DUF8094"/>
    <property type="match status" value="1"/>
</dbReference>
<dbReference type="PROSITE" id="PS51257">
    <property type="entry name" value="PROKAR_LIPOPROTEIN"/>
    <property type="match status" value="1"/>
</dbReference>
<dbReference type="RefSeq" id="WP_048546107.1">
    <property type="nucleotide sequence ID" value="NZ_HF571038.1"/>
</dbReference>
<dbReference type="AlphaFoldDB" id="A0A077MF94"/>
<evidence type="ECO:0000313" key="3">
    <source>
        <dbReference type="EMBL" id="CCI53748.1"/>
    </source>
</evidence>
<protein>
    <recommendedName>
        <fullName evidence="2">DUF8094 domain-containing protein</fullName>
    </recommendedName>
</protein>
<feature type="signal peptide" evidence="1">
    <location>
        <begin position="1"/>
        <end position="17"/>
    </location>
</feature>
<dbReference type="EMBL" id="CAJC01000157">
    <property type="protein sequence ID" value="CCI53748.1"/>
    <property type="molecule type" value="Genomic_DNA"/>
</dbReference>
<feature type="domain" description="DUF8094" evidence="2">
    <location>
        <begin position="116"/>
        <end position="317"/>
    </location>
</feature>
<proteinExistence type="predicted"/>
<name>A0A077MF94_9MICO</name>
<dbReference type="Proteomes" id="UP000035720">
    <property type="component" value="Unassembled WGS sequence"/>
</dbReference>